<reference evidence="3" key="1">
    <citation type="journal article" date="2019" name="Plant J.">
        <title>Chlorella vulgaris genome assembly and annotation reveals the molecular basis for metabolic acclimation to high light conditions.</title>
        <authorList>
            <person name="Cecchin M."/>
            <person name="Marcolungo L."/>
            <person name="Rossato M."/>
            <person name="Girolomoni L."/>
            <person name="Cosentino E."/>
            <person name="Cuine S."/>
            <person name="Li-Beisson Y."/>
            <person name="Delledonne M."/>
            <person name="Ballottari M."/>
        </authorList>
    </citation>
    <scope>NUCLEOTIDE SEQUENCE</scope>
    <source>
        <strain evidence="3">211/11P</strain>
    </source>
</reference>
<dbReference type="InterPro" id="IPR007320">
    <property type="entry name" value="PDCD2_C"/>
</dbReference>
<reference evidence="3" key="2">
    <citation type="submission" date="2020-11" db="EMBL/GenBank/DDBJ databases">
        <authorList>
            <person name="Cecchin M."/>
            <person name="Marcolungo L."/>
            <person name="Rossato M."/>
            <person name="Girolomoni L."/>
            <person name="Cosentino E."/>
            <person name="Cuine S."/>
            <person name="Li-Beisson Y."/>
            <person name="Delledonne M."/>
            <person name="Ballottari M."/>
        </authorList>
    </citation>
    <scope>NUCLEOTIDE SEQUENCE</scope>
    <source>
        <strain evidence="3">211/11P</strain>
        <tissue evidence="3">Whole cell</tissue>
    </source>
</reference>
<dbReference type="AlphaFoldDB" id="A0A9D4TLI6"/>
<protein>
    <recommendedName>
        <fullName evidence="2">Programmed cell death protein 2 C-terminal domain-containing protein</fullName>
    </recommendedName>
</protein>
<name>A0A9D4TLI6_CHLVU</name>
<gene>
    <name evidence="3" type="ORF">D9Q98_007511</name>
</gene>
<keyword evidence="4" id="KW-1185">Reference proteome</keyword>
<proteinExistence type="predicted"/>
<feature type="domain" description="Programmed cell death protein 2 C-terminal" evidence="2">
    <location>
        <begin position="279"/>
        <end position="392"/>
    </location>
</feature>
<comment type="caution">
    <text evidence="3">The sequence shown here is derived from an EMBL/GenBank/DDBJ whole genome shotgun (WGS) entry which is preliminary data.</text>
</comment>
<feature type="region of interest" description="Disordered" evidence="1">
    <location>
        <begin position="52"/>
        <end position="124"/>
    </location>
</feature>
<dbReference type="OrthoDB" id="514101at2759"/>
<evidence type="ECO:0000313" key="3">
    <source>
        <dbReference type="EMBL" id="KAI3428688.1"/>
    </source>
</evidence>
<dbReference type="Proteomes" id="UP001055712">
    <property type="component" value="Unassembled WGS sequence"/>
</dbReference>
<dbReference type="PANTHER" id="PTHR47762">
    <property type="entry name" value="OSJNBB0079B02.4 PROTEIN"/>
    <property type="match status" value="1"/>
</dbReference>
<dbReference type="EMBL" id="SIDB01000009">
    <property type="protein sequence ID" value="KAI3428688.1"/>
    <property type="molecule type" value="Genomic_DNA"/>
</dbReference>
<feature type="compositionally biased region" description="Low complexity" evidence="1">
    <location>
        <begin position="54"/>
        <end position="110"/>
    </location>
</feature>
<evidence type="ECO:0000313" key="4">
    <source>
        <dbReference type="Proteomes" id="UP001055712"/>
    </source>
</evidence>
<dbReference type="GO" id="GO:0005737">
    <property type="term" value="C:cytoplasm"/>
    <property type="evidence" value="ECO:0007669"/>
    <property type="project" value="InterPro"/>
</dbReference>
<evidence type="ECO:0000259" key="2">
    <source>
        <dbReference type="Pfam" id="PF04194"/>
    </source>
</evidence>
<dbReference type="Pfam" id="PF04194">
    <property type="entry name" value="PDCD2_C"/>
    <property type="match status" value="1"/>
</dbReference>
<evidence type="ECO:0000256" key="1">
    <source>
        <dbReference type="SAM" id="MobiDB-lite"/>
    </source>
</evidence>
<dbReference type="PANTHER" id="PTHR47762:SF2">
    <property type="entry name" value="OS04G0640800 PROTEIN"/>
    <property type="match status" value="1"/>
</dbReference>
<sequence length="396" mass="40257">MALILQAHVPLSSEQVDEPQPNRFLYLFCCIAEGCGKQPGCWQALRVVAPDANTSTSSSGRGAAAPAAATGAAPQQQSAPPGPAAAAGTPAPAAQAPPSNGLQAAAADDWGMGGSDDWGDGADPGDAATAAFDFGDLNAALEAVGSTAAAAAAATAAAKQARSRAPGSSNRKAASVYDPARTSLPAFYLYSQPESQCSSGGTRQPQAATAEQEHLQQLVAQYEQEEGAPVAASGTTGSAAAACTPAIEGGPEAWGGEAYEEDTVLALPGGKRAHVGPAYFKFSKQLARCPDQCARYSFDGKPLWPTSQAPPEPQPCSTCGGPRVFELQLMTPVIPALAESAEWLAAGGTAGALPLLQPADSWEWLTVCVNSCRGSCCDGSGEVQLLREEVVLANEE</sequence>
<organism evidence="3 4">
    <name type="scientific">Chlorella vulgaris</name>
    <name type="common">Green alga</name>
    <dbReference type="NCBI Taxonomy" id="3077"/>
    <lineage>
        <taxon>Eukaryota</taxon>
        <taxon>Viridiplantae</taxon>
        <taxon>Chlorophyta</taxon>
        <taxon>core chlorophytes</taxon>
        <taxon>Trebouxiophyceae</taxon>
        <taxon>Chlorellales</taxon>
        <taxon>Chlorellaceae</taxon>
        <taxon>Chlorella clade</taxon>
        <taxon>Chlorella</taxon>
    </lineage>
</organism>
<accession>A0A9D4TLI6</accession>